<dbReference type="EMBL" id="CP032819">
    <property type="protein sequence ID" value="AZS32145.1"/>
    <property type="molecule type" value="Genomic_DNA"/>
</dbReference>
<feature type="domain" description="Antitoxin SocA-like Panacea" evidence="1">
    <location>
        <begin position="27"/>
        <end position="136"/>
    </location>
</feature>
<dbReference type="Proteomes" id="UP000270673">
    <property type="component" value="Chromosome"/>
</dbReference>
<dbReference type="OrthoDB" id="9799173at2"/>
<dbReference type="InterPro" id="IPR025272">
    <property type="entry name" value="SocA_Panacea"/>
</dbReference>
<evidence type="ECO:0000259" key="1">
    <source>
        <dbReference type="Pfam" id="PF13274"/>
    </source>
</evidence>
<dbReference type="Pfam" id="PF13274">
    <property type="entry name" value="SocA_Panacea"/>
    <property type="match status" value="1"/>
</dbReference>
<keyword evidence="3" id="KW-1185">Reference proteome</keyword>
<name>A0A3S9W043_9BACT</name>
<evidence type="ECO:0000313" key="3">
    <source>
        <dbReference type="Proteomes" id="UP000270673"/>
    </source>
</evidence>
<organism evidence="2 3">
    <name type="scientific">Butyricimonas faecalis</name>
    <dbReference type="NCBI Taxonomy" id="2093856"/>
    <lineage>
        <taxon>Bacteria</taxon>
        <taxon>Pseudomonadati</taxon>
        <taxon>Bacteroidota</taxon>
        <taxon>Bacteroidia</taxon>
        <taxon>Bacteroidales</taxon>
        <taxon>Odoribacteraceae</taxon>
        <taxon>Butyricimonas</taxon>
    </lineage>
</organism>
<dbReference type="KEGG" id="buy:D8S85_20580"/>
<accession>A0A3S9W043</accession>
<gene>
    <name evidence="2" type="ORF">D8S85_20580</name>
</gene>
<evidence type="ECO:0000313" key="2">
    <source>
        <dbReference type="EMBL" id="AZS32145.1"/>
    </source>
</evidence>
<dbReference type="AlphaFoldDB" id="A0A3S9W043"/>
<protein>
    <submittedName>
        <fullName evidence="2">DUF4065 domain-containing protein</fullName>
    </submittedName>
</protein>
<sequence length="177" mass="20676">MVNIEDFTKYIGLSLHSKGFSVSPLKLQKLLYYTQAWHMVFFGRENTLFVNVPQAWVNGPVYPVIYDAYKDKVSGMCEHLNISDFEEKDVCVGFKVASEKLGLTEQQINLIESVINLYGSKTQNQLILFTHSEQPWAEKREGFRPYEKSTIELSLDTMYSYYKERHDRNRKQKNDGN</sequence>
<proteinExistence type="predicted"/>
<reference evidence="2 3" key="1">
    <citation type="submission" date="2018-10" db="EMBL/GenBank/DDBJ databases">
        <title>Butyricimonas faecalis sp. nov., isolated from human faeces and emended description of the genus Butyricimonas.</title>
        <authorList>
            <person name="Le Roy T."/>
            <person name="Van der Smissen P."/>
            <person name="Paquot A."/>
            <person name="Delzenne N."/>
            <person name="Muccioli G."/>
            <person name="Collet J.-F."/>
            <person name="Cani P.D."/>
        </authorList>
    </citation>
    <scope>NUCLEOTIDE SEQUENCE [LARGE SCALE GENOMIC DNA]</scope>
    <source>
        <strain evidence="2 3">H184</strain>
    </source>
</reference>